<feature type="transmembrane region" description="Helical" evidence="6">
    <location>
        <begin position="124"/>
        <end position="142"/>
    </location>
</feature>
<evidence type="ECO:0000256" key="1">
    <source>
        <dbReference type="ARBA" id="ARBA00004123"/>
    </source>
</evidence>
<dbReference type="InterPro" id="IPR032672">
    <property type="entry name" value="TmcA/NAT10/Kre33"/>
</dbReference>
<dbReference type="GO" id="GO:0000049">
    <property type="term" value="F:tRNA binding"/>
    <property type="evidence" value="ECO:0007669"/>
    <property type="project" value="TreeGrafter"/>
</dbReference>
<proteinExistence type="predicted"/>
<evidence type="ECO:0000256" key="6">
    <source>
        <dbReference type="SAM" id="Phobius"/>
    </source>
</evidence>
<evidence type="ECO:0000256" key="5">
    <source>
        <dbReference type="ARBA" id="ARBA00023315"/>
    </source>
</evidence>
<dbReference type="GO" id="GO:0030686">
    <property type="term" value="C:90S preribosome"/>
    <property type="evidence" value="ECO:0007669"/>
    <property type="project" value="TreeGrafter"/>
</dbReference>
<feature type="transmembrane region" description="Helical" evidence="6">
    <location>
        <begin position="766"/>
        <end position="791"/>
    </location>
</feature>
<name>A0A0H5BIL1_9EUKA</name>
<accession>A0A0H5BIL1</accession>
<evidence type="ECO:0000259" key="7">
    <source>
        <dbReference type="Pfam" id="PF05127"/>
    </source>
</evidence>
<organism evidence="8">
    <name type="scientific">Amorphochlora amoebiformis</name>
    <dbReference type="NCBI Taxonomy" id="1561963"/>
    <lineage>
        <taxon>Eukaryota</taxon>
        <taxon>Sar</taxon>
        <taxon>Rhizaria</taxon>
        <taxon>Cercozoa</taxon>
        <taxon>Chlorarachniophyceae</taxon>
        <taxon>Amorphochlora</taxon>
    </lineage>
</organism>
<keyword evidence="6" id="KW-1133">Transmembrane helix</keyword>
<feature type="transmembrane region" description="Helical" evidence="6">
    <location>
        <begin position="162"/>
        <end position="179"/>
    </location>
</feature>
<sequence length="818" mass="96701">MNYLTHKKYSHVNNLVIQNILKGTRISIAISKNKIINHVVKILFFYFMENSSFRIRVLWIANADKKKSLGTQLNSSKIITILYLLTEFELVKKCDIKKVLSNNYSIIVILFKKIDCTKDFIKQLYASYTIIAKGFFLIGINYKTMVKMLNSNKNSSKKKDTIYKLMMSFIIRTNGLLFICDKQYTIFKNFDYGCMVNDKISIIDDRMKPFCKNLLTNKLTKGIKLLIKIALKTKTLDQCRSTIQIIYNLIEQKNIIIGVVSNTGRGKSSLFGLIAPILCSIGYHKVILCAYKLHDLQVIFQYCYIALKLLGYLEKKDFLINFKYKILKKSSNIFFKSNLFKYIKIQRFISILNIKYSDIVFYDGHLNSKMLILLQNIKLLRIILGMNNYDYFIYKVINITIVSSNQLLSYRCGFSFFYRIIKLIVPIRYHINDIIEKWIEYFFGFEKKILYYNFNPLNKIKYFIYRPKYFIKNRNKDSLSSRKNFFKFVKYFSTFLLHKPHTNTITHIYGEKNVFYIIPSLEKDSLKSIFFQLIGILKIQYLPSVRHSEKLLQFHSSNKLNISIYRSYFTIFKIGLLINELTIIPHLQNKGFGSSLLSLLFKRSVVNQLFEIEAIKKISKFHISNLVLTIKCKFNLKLISFLKKNAFFPILYITTDSFRFPDQYIIFIKLPFLKFSFLFYLMEDISKENSINYALNIKCPYQISPLSLCFLLKNQNSTGNSKIRKVKALNNRTNAIFLNFFDILNSILFFEGFLKLKNIIDMVKKFYIIAVHDIFFHELTLTEQIVLYFIYKGIVSRRIYKKYLKLNEIKVRLTTKDE</sequence>
<evidence type="ECO:0000256" key="2">
    <source>
        <dbReference type="ARBA" id="ARBA00022679"/>
    </source>
</evidence>
<evidence type="ECO:0000256" key="3">
    <source>
        <dbReference type="ARBA" id="ARBA00022741"/>
    </source>
</evidence>
<comment type="subcellular location">
    <subcellularLocation>
        <location evidence="1">Nucleus</location>
    </subcellularLocation>
</comment>
<feature type="domain" description="TcmA/NAT10 helicase" evidence="7">
    <location>
        <begin position="260"/>
        <end position="335"/>
    </location>
</feature>
<dbReference type="GO" id="GO:1904812">
    <property type="term" value="P:rRNA acetylation involved in maturation of SSU-rRNA"/>
    <property type="evidence" value="ECO:0007669"/>
    <property type="project" value="TreeGrafter"/>
</dbReference>
<dbReference type="GO" id="GO:1990883">
    <property type="term" value="F:18S rRNA cytidine N-acetyltransferase activity"/>
    <property type="evidence" value="ECO:0007669"/>
    <property type="project" value="TreeGrafter"/>
</dbReference>
<dbReference type="AlphaFoldDB" id="A0A0H5BIL1"/>
<protein>
    <recommendedName>
        <fullName evidence="7">TcmA/NAT10 helicase domain-containing protein</fullName>
    </recommendedName>
</protein>
<evidence type="ECO:0000256" key="4">
    <source>
        <dbReference type="ARBA" id="ARBA00022840"/>
    </source>
</evidence>
<keyword evidence="8" id="KW-0542">Nucleomorph</keyword>
<dbReference type="GO" id="GO:0005730">
    <property type="term" value="C:nucleolus"/>
    <property type="evidence" value="ECO:0007669"/>
    <property type="project" value="TreeGrafter"/>
</dbReference>
<dbReference type="GO" id="GO:0005524">
    <property type="term" value="F:ATP binding"/>
    <property type="evidence" value="ECO:0007669"/>
    <property type="project" value="UniProtKB-KW"/>
</dbReference>
<keyword evidence="5" id="KW-0012">Acyltransferase</keyword>
<evidence type="ECO:0000313" key="8">
    <source>
        <dbReference type="EMBL" id="BAS01996.1"/>
    </source>
</evidence>
<keyword evidence="6" id="KW-0812">Transmembrane</keyword>
<reference evidence="8" key="1">
    <citation type="journal article" date="2015" name="Genome Biol. Evol.">
        <title>Nucleomorph Genome Sequences of Two Chlorarachniophytes, Amorphochlora amoebiformis and Lotharella vacuolata.</title>
        <authorList>
            <person name="Suzuki S."/>
            <person name="Shirato S."/>
            <person name="Hirakawa Y."/>
            <person name="Ishida K."/>
        </authorList>
    </citation>
    <scope>NUCLEOTIDE SEQUENCE</scope>
    <source>
        <strain evidence="8">CCMP2058</strain>
    </source>
</reference>
<keyword evidence="4" id="KW-0067">ATP-binding</keyword>
<keyword evidence="2" id="KW-0808">Transferase</keyword>
<dbReference type="PANTHER" id="PTHR10925:SF5">
    <property type="entry name" value="RNA CYTIDINE ACETYLTRANSFERASE"/>
    <property type="match status" value="1"/>
</dbReference>
<dbReference type="PANTHER" id="PTHR10925">
    <property type="entry name" value="N-ACETYLTRANSFERASE 10"/>
    <property type="match status" value="1"/>
</dbReference>
<feature type="transmembrane region" description="Helical" evidence="6">
    <location>
        <begin position="734"/>
        <end position="754"/>
    </location>
</feature>
<dbReference type="EMBL" id="AB996604">
    <property type="protein sequence ID" value="BAS01996.1"/>
    <property type="molecule type" value="Genomic_DNA"/>
</dbReference>
<dbReference type="Pfam" id="PF05127">
    <property type="entry name" value="NAT10_TcmA_helicase"/>
    <property type="match status" value="1"/>
</dbReference>
<keyword evidence="3" id="KW-0547">Nucleotide-binding</keyword>
<geneLocation type="nucleomorph" evidence="8"/>
<dbReference type="InterPro" id="IPR007807">
    <property type="entry name" value="TcmA/NAT10_helicase"/>
</dbReference>
<keyword evidence="6" id="KW-0472">Membrane</keyword>